<dbReference type="OrthoDB" id="7771437at2"/>
<keyword evidence="1" id="KW-0472">Membrane</keyword>
<keyword evidence="3" id="KW-1185">Reference proteome</keyword>
<gene>
    <name evidence="2" type="ORF">SAMN05421751_101441</name>
</gene>
<evidence type="ECO:0000313" key="3">
    <source>
        <dbReference type="Proteomes" id="UP000236742"/>
    </source>
</evidence>
<keyword evidence="1" id="KW-1133">Transmembrane helix</keyword>
<accession>A0A1H5SDD9</accession>
<evidence type="ECO:0000256" key="1">
    <source>
        <dbReference type="SAM" id="Phobius"/>
    </source>
</evidence>
<proteinExistence type="predicted"/>
<dbReference type="Proteomes" id="UP000236742">
    <property type="component" value="Unassembled WGS sequence"/>
</dbReference>
<evidence type="ECO:0000313" key="2">
    <source>
        <dbReference type="EMBL" id="SEF47998.1"/>
    </source>
</evidence>
<feature type="transmembrane region" description="Helical" evidence="1">
    <location>
        <begin position="31"/>
        <end position="51"/>
    </location>
</feature>
<protein>
    <recommendedName>
        <fullName evidence="4">Yip1 domain-containing protein</fullName>
    </recommendedName>
</protein>
<feature type="transmembrane region" description="Helical" evidence="1">
    <location>
        <begin position="135"/>
        <end position="153"/>
    </location>
</feature>
<dbReference type="RefSeq" id="WP_104006451.1">
    <property type="nucleotide sequence ID" value="NZ_FNVD01000001.1"/>
</dbReference>
<feature type="transmembrane region" description="Helical" evidence="1">
    <location>
        <begin position="105"/>
        <end position="129"/>
    </location>
</feature>
<reference evidence="2 3" key="1">
    <citation type="submission" date="2016-10" db="EMBL/GenBank/DDBJ databases">
        <authorList>
            <person name="de Groot N.N."/>
        </authorList>
    </citation>
    <scope>NUCLEOTIDE SEQUENCE [LARGE SCALE GENOMIC DNA]</scope>
    <source>
        <strain evidence="2 3">DSM 23413</strain>
    </source>
</reference>
<feature type="transmembrane region" description="Helical" evidence="1">
    <location>
        <begin position="63"/>
        <end position="84"/>
    </location>
</feature>
<name>A0A1H5SDD9_9RHOB</name>
<sequence>MAVTTDIIATWRGPRQVMRRLLAMGQREDRALAFAMAFCVISFIAQMPSLARKAHLEGVELNPLLGGALLGAVIILPLMLYVVAAISRLVARVFGGQGTWYGARLALFWSLLATTPLVLLRGLVAGFIGPGPVQFGVDALWLVVFLWFWVFTLHESEAPRP</sequence>
<dbReference type="EMBL" id="FNVD01000001">
    <property type="protein sequence ID" value="SEF47998.1"/>
    <property type="molecule type" value="Genomic_DNA"/>
</dbReference>
<organism evidence="2 3">
    <name type="scientific">Jhaorihella thermophila</name>
    <dbReference type="NCBI Taxonomy" id="488547"/>
    <lineage>
        <taxon>Bacteria</taxon>
        <taxon>Pseudomonadati</taxon>
        <taxon>Pseudomonadota</taxon>
        <taxon>Alphaproteobacteria</taxon>
        <taxon>Rhodobacterales</taxon>
        <taxon>Paracoccaceae</taxon>
        <taxon>Jhaorihella</taxon>
    </lineage>
</organism>
<dbReference type="AlphaFoldDB" id="A0A1H5SDD9"/>
<evidence type="ECO:0008006" key="4">
    <source>
        <dbReference type="Google" id="ProtNLM"/>
    </source>
</evidence>
<keyword evidence="1" id="KW-0812">Transmembrane</keyword>